<organism evidence="1 2">
    <name type="scientific">Epichloe bromicola</name>
    <dbReference type="NCBI Taxonomy" id="79588"/>
    <lineage>
        <taxon>Eukaryota</taxon>
        <taxon>Fungi</taxon>
        <taxon>Dikarya</taxon>
        <taxon>Ascomycota</taxon>
        <taxon>Pezizomycotina</taxon>
        <taxon>Sordariomycetes</taxon>
        <taxon>Hypocreomycetidae</taxon>
        <taxon>Hypocreales</taxon>
        <taxon>Clavicipitaceae</taxon>
        <taxon>Epichloe</taxon>
    </lineage>
</organism>
<evidence type="ECO:0000313" key="1">
    <source>
        <dbReference type="EMBL" id="GAB0133229.1"/>
    </source>
</evidence>
<accession>A0ABQ0CIG4</accession>
<dbReference type="SUPFAM" id="SSF53474">
    <property type="entry name" value="alpha/beta-Hydrolases"/>
    <property type="match status" value="1"/>
</dbReference>
<dbReference type="InterPro" id="IPR050228">
    <property type="entry name" value="Carboxylesterase_BioH"/>
</dbReference>
<dbReference type="Gene3D" id="3.40.50.1820">
    <property type="entry name" value="alpha/beta hydrolase"/>
    <property type="match status" value="1"/>
</dbReference>
<dbReference type="PANTHER" id="PTHR43194">
    <property type="entry name" value="HYDROLASE ALPHA/BETA FOLD FAMILY"/>
    <property type="match status" value="1"/>
</dbReference>
<name>A0ABQ0CIG4_9HYPO</name>
<proteinExistence type="predicted"/>
<sequence length="418" mass="45240">MAFASIPAGSSTNFIDLTGSYDGGVYFPPQEYVPGSQVAGPFVVHGLLNPTMVLQTPMVCLVHGDHHTSKIWHDKPDGGRGWASFFLSKGFQVLLIDMPGNINCQVSPEAVASAGLPLQRVDDGIIQHELVAPERSPVTGWKTSALHCRWPSHLGDVAFDNYKGMTSHMHMSRRDRQFLGQDALVTLLGMYNRPTILIGEGTGATMSWLAADMVPHLVQAVVAVEPYGPPGGSPKIRYSNGALLGNGRHVGSVVHAIPGKRPYGISDVPLTFDPPLPLSGDANGGIVAPLKLLPTLMDLSNTIYLLQQEDDLVQIGQDGQLLPESSEPTEPRQLVQLKKVKAHLVVTGEASQHSQYDGATVAFLRQAGLNIDWMRLEEHRISGNGHLMFLEMNSDEIAEHIVWWLASTVEGVVSPPAQ</sequence>
<keyword evidence="2" id="KW-1185">Reference proteome</keyword>
<evidence type="ECO:0000313" key="2">
    <source>
        <dbReference type="Proteomes" id="UP001562357"/>
    </source>
</evidence>
<reference evidence="2" key="1">
    <citation type="submission" date="2024-06" db="EMBL/GenBank/DDBJ databases">
        <title>Draft Genome Sequences of Epichloe bromicola Strains Isolated from Elymus ciliaris.</title>
        <authorList>
            <consortium name="Epichloe bromicola genome sequencing consortium"/>
            <person name="Miura A."/>
            <person name="Imano S."/>
            <person name="Ashida A."/>
            <person name="Sato I."/>
            <person name="Chiba S."/>
            <person name="Tanaka A."/>
            <person name="Camagna M."/>
            <person name="Takemoto D."/>
        </authorList>
    </citation>
    <scope>NUCLEOTIDE SEQUENCE [LARGE SCALE GENOMIC DNA]</scope>
    <source>
        <strain evidence="2">DP</strain>
    </source>
</reference>
<protein>
    <recommendedName>
        <fullName evidence="3">Alpha/beta-hydrolase</fullName>
    </recommendedName>
</protein>
<evidence type="ECO:0008006" key="3">
    <source>
        <dbReference type="Google" id="ProtNLM"/>
    </source>
</evidence>
<dbReference type="Proteomes" id="UP001562357">
    <property type="component" value="Unassembled WGS sequence"/>
</dbReference>
<dbReference type="InterPro" id="IPR029058">
    <property type="entry name" value="AB_hydrolase_fold"/>
</dbReference>
<dbReference type="EMBL" id="BAAFGZ010000038">
    <property type="protein sequence ID" value="GAB0133229.1"/>
    <property type="molecule type" value="Genomic_DNA"/>
</dbReference>
<gene>
    <name evidence="1" type="primary">g1641</name>
    <name evidence="1" type="ORF">EsDP_00001641</name>
</gene>
<dbReference type="PANTHER" id="PTHR43194:SF4">
    <property type="entry name" value="AB HYDROLASE-1 DOMAIN-CONTAINING PROTEIN"/>
    <property type="match status" value="1"/>
</dbReference>
<comment type="caution">
    <text evidence="1">The sequence shown here is derived from an EMBL/GenBank/DDBJ whole genome shotgun (WGS) entry which is preliminary data.</text>
</comment>